<evidence type="ECO:0000313" key="2">
    <source>
        <dbReference type="EMBL" id="KAK3798823.1"/>
    </source>
</evidence>
<evidence type="ECO:0000313" key="3">
    <source>
        <dbReference type="Proteomes" id="UP001283361"/>
    </source>
</evidence>
<dbReference type="Proteomes" id="UP001283361">
    <property type="component" value="Unassembled WGS sequence"/>
</dbReference>
<organism evidence="2 3">
    <name type="scientific">Elysia crispata</name>
    <name type="common">lettuce slug</name>
    <dbReference type="NCBI Taxonomy" id="231223"/>
    <lineage>
        <taxon>Eukaryota</taxon>
        <taxon>Metazoa</taxon>
        <taxon>Spiralia</taxon>
        <taxon>Lophotrochozoa</taxon>
        <taxon>Mollusca</taxon>
        <taxon>Gastropoda</taxon>
        <taxon>Heterobranchia</taxon>
        <taxon>Euthyneura</taxon>
        <taxon>Panpulmonata</taxon>
        <taxon>Sacoglossa</taxon>
        <taxon>Placobranchoidea</taxon>
        <taxon>Plakobranchidae</taxon>
        <taxon>Elysia</taxon>
    </lineage>
</organism>
<keyword evidence="3" id="KW-1185">Reference proteome</keyword>
<gene>
    <name evidence="2" type="ORF">RRG08_007180</name>
</gene>
<evidence type="ECO:0000256" key="1">
    <source>
        <dbReference type="SAM" id="MobiDB-lite"/>
    </source>
</evidence>
<name>A0AAE1EAH2_9GAST</name>
<feature type="compositionally biased region" description="Polar residues" evidence="1">
    <location>
        <begin position="82"/>
        <end position="95"/>
    </location>
</feature>
<feature type="region of interest" description="Disordered" evidence="1">
    <location>
        <begin position="69"/>
        <end position="95"/>
    </location>
</feature>
<proteinExistence type="predicted"/>
<sequence length="95" mass="10957">MGAIQPRRLYDYVYLLPSNLTVIQQKRQALDCYNVWARSEPNRPSGIEAGHQLCSIQFVQNELRWSEIRSTEQEKKDETRKGNSVSNTSQPSTKS</sequence>
<dbReference type="EMBL" id="JAWDGP010000620">
    <property type="protein sequence ID" value="KAK3798823.1"/>
    <property type="molecule type" value="Genomic_DNA"/>
</dbReference>
<comment type="caution">
    <text evidence="2">The sequence shown here is derived from an EMBL/GenBank/DDBJ whole genome shotgun (WGS) entry which is preliminary data.</text>
</comment>
<reference evidence="2" key="1">
    <citation type="journal article" date="2023" name="G3 (Bethesda)">
        <title>A reference genome for the long-term kleptoplast-retaining sea slug Elysia crispata morphotype clarki.</title>
        <authorList>
            <person name="Eastman K.E."/>
            <person name="Pendleton A.L."/>
            <person name="Shaikh M.A."/>
            <person name="Suttiyut T."/>
            <person name="Ogas R."/>
            <person name="Tomko P."/>
            <person name="Gavelis G."/>
            <person name="Widhalm J.R."/>
            <person name="Wisecaver J.H."/>
        </authorList>
    </citation>
    <scope>NUCLEOTIDE SEQUENCE</scope>
    <source>
        <strain evidence="2">ECLA1</strain>
    </source>
</reference>
<protein>
    <submittedName>
        <fullName evidence="2">Uncharacterized protein</fullName>
    </submittedName>
</protein>
<accession>A0AAE1EAH2</accession>
<feature type="compositionally biased region" description="Basic and acidic residues" evidence="1">
    <location>
        <begin position="69"/>
        <end position="81"/>
    </location>
</feature>
<dbReference type="AlphaFoldDB" id="A0AAE1EAH2"/>